<keyword evidence="3" id="KW-1185">Reference proteome</keyword>
<accession>A0ABQ7SLL4</accession>
<organism evidence="2 3">
    <name type="scientific">Phrynosoma platyrhinos</name>
    <name type="common">Desert horned lizard</name>
    <dbReference type="NCBI Taxonomy" id="52577"/>
    <lineage>
        <taxon>Eukaryota</taxon>
        <taxon>Metazoa</taxon>
        <taxon>Chordata</taxon>
        <taxon>Craniata</taxon>
        <taxon>Vertebrata</taxon>
        <taxon>Euteleostomi</taxon>
        <taxon>Lepidosauria</taxon>
        <taxon>Squamata</taxon>
        <taxon>Bifurcata</taxon>
        <taxon>Unidentata</taxon>
        <taxon>Episquamata</taxon>
        <taxon>Toxicofera</taxon>
        <taxon>Iguania</taxon>
        <taxon>Phrynosomatidae</taxon>
        <taxon>Phrynosomatinae</taxon>
        <taxon>Phrynosoma</taxon>
    </lineage>
</organism>
<feature type="transmembrane region" description="Helical" evidence="1">
    <location>
        <begin position="96"/>
        <end position="124"/>
    </location>
</feature>
<keyword evidence="1" id="KW-0812">Transmembrane</keyword>
<proteinExistence type="predicted"/>
<keyword evidence="1" id="KW-0472">Membrane</keyword>
<dbReference type="EMBL" id="JAIPUX010005289">
    <property type="protein sequence ID" value="KAH0618199.1"/>
    <property type="molecule type" value="Genomic_DNA"/>
</dbReference>
<gene>
    <name evidence="2" type="ORF">JD844_017203</name>
</gene>
<name>A0ABQ7SLL4_PHRPL</name>
<dbReference type="Proteomes" id="UP000826234">
    <property type="component" value="Unassembled WGS sequence"/>
</dbReference>
<keyword evidence="1" id="KW-1133">Transmembrane helix</keyword>
<reference evidence="2 3" key="1">
    <citation type="journal article" date="2022" name="Gigascience">
        <title>A chromosome-level genome assembly and annotation of the desert horned lizard, Phrynosoma platyrhinos, provides insight into chromosomal rearrangements among reptiles.</title>
        <authorList>
            <person name="Koochekian N."/>
            <person name="Ascanio A."/>
            <person name="Farleigh K."/>
            <person name="Card D.C."/>
            <person name="Schield D.R."/>
            <person name="Castoe T.A."/>
            <person name="Jezkova T."/>
        </authorList>
    </citation>
    <scope>NUCLEOTIDE SEQUENCE [LARGE SCALE GENOMIC DNA]</scope>
    <source>
        <strain evidence="2">NK-2021</strain>
    </source>
</reference>
<protein>
    <submittedName>
        <fullName evidence="2">Uncharacterized protein</fullName>
    </submittedName>
</protein>
<comment type="caution">
    <text evidence="2">The sequence shown here is derived from an EMBL/GenBank/DDBJ whole genome shotgun (WGS) entry which is preliminary data.</text>
</comment>
<evidence type="ECO:0000256" key="1">
    <source>
        <dbReference type="SAM" id="Phobius"/>
    </source>
</evidence>
<evidence type="ECO:0000313" key="2">
    <source>
        <dbReference type="EMBL" id="KAH0618199.1"/>
    </source>
</evidence>
<evidence type="ECO:0000313" key="3">
    <source>
        <dbReference type="Proteomes" id="UP000826234"/>
    </source>
</evidence>
<sequence length="138" mass="15788">MMTKRDIISCQVPWYPETGRVSVEEWEKKGHFLKTEPHAAALHLKARQEVNTAVGRLNSDNITCYSPAFVHGLRMLEEAQEQLHYKCYIHFDDQDYLFLGLVGFCIFSAGTVLAWLLGICAVIYEFLTANGEDNEDEE</sequence>